<proteinExistence type="predicted"/>
<keyword evidence="3" id="KW-1185">Reference proteome</keyword>
<organism evidence="2 3">
    <name type="scientific">Desmophyllum pertusum</name>
    <dbReference type="NCBI Taxonomy" id="174260"/>
    <lineage>
        <taxon>Eukaryota</taxon>
        <taxon>Metazoa</taxon>
        <taxon>Cnidaria</taxon>
        <taxon>Anthozoa</taxon>
        <taxon>Hexacorallia</taxon>
        <taxon>Scleractinia</taxon>
        <taxon>Caryophylliina</taxon>
        <taxon>Caryophylliidae</taxon>
        <taxon>Desmophyllum</taxon>
    </lineage>
</organism>
<feature type="region of interest" description="Disordered" evidence="1">
    <location>
        <begin position="44"/>
        <end position="69"/>
    </location>
</feature>
<sequence>MLGGGRRFLTTAFKGNDKPTLCIYIIEEELPAVVWSSNANGSSATSTMTVPMESHNHWRQEKAGRSEAKMEGNLQQRPLLLGLIMQDAVVAAKEREEWKVTVAALM</sequence>
<gene>
    <name evidence="2" type="ORF">OS493_011798</name>
</gene>
<name>A0A9W9YFK0_9CNID</name>
<dbReference type="EMBL" id="MU827782">
    <property type="protein sequence ID" value="KAJ7336583.1"/>
    <property type="molecule type" value="Genomic_DNA"/>
</dbReference>
<dbReference type="AlphaFoldDB" id="A0A9W9YFK0"/>
<evidence type="ECO:0000256" key="1">
    <source>
        <dbReference type="SAM" id="MobiDB-lite"/>
    </source>
</evidence>
<feature type="compositionally biased region" description="Basic and acidic residues" evidence="1">
    <location>
        <begin position="54"/>
        <end position="69"/>
    </location>
</feature>
<reference evidence="2" key="1">
    <citation type="submission" date="2023-01" db="EMBL/GenBank/DDBJ databases">
        <title>Genome assembly of the deep-sea coral Lophelia pertusa.</title>
        <authorList>
            <person name="Herrera S."/>
            <person name="Cordes E."/>
        </authorList>
    </citation>
    <scope>NUCLEOTIDE SEQUENCE</scope>
    <source>
        <strain evidence="2">USNM1676648</strain>
        <tissue evidence="2">Polyp</tissue>
    </source>
</reference>
<evidence type="ECO:0000313" key="2">
    <source>
        <dbReference type="EMBL" id="KAJ7336583.1"/>
    </source>
</evidence>
<comment type="caution">
    <text evidence="2">The sequence shown here is derived from an EMBL/GenBank/DDBJ whole genome shotgun (WGS) entry which is preliminary data.</text>
</comment>
<dbReference type="Proteomes" id="UP001163046">
    <property type="component" value="Unassembled WGS sequence"/>
</dbReference>
<protein>
    <submittedName>
        <fullName evidence="2">Uncharacterized protein</fullName>
    </submittedName>
</protein>
<accession>A0A9W9YFK0</accession>
<evidence type="ECO:0000313" key="3">
    <source>
        <dbReference type="Proteomes" id="UP001163046"/>
    </source>
</evidence>